<keyword evidence="5 6" id="KW-0539">Nucleus</keyword>
<dbReference type="GO" id="GO:0003712">
    <property type="term" value="F:transcription coregulator activity"/>
    <property type="evidence" value="ECO:0007669"/>
    <property type="project" value="InterPro"/>
</dbReference>
<name>A0A813IIR7_POLGL</name>
<protein>
    <recommendedName>
        <fullName evidence="6">Mediator of RNA polymerase II transcription subunit 6</fullName>
    </recommendedName>
    <alternativeName>
        <fullName evidence="6">Mediator complex subunit 6</fullName>
    </alternativeName>
</protein>
<keyword evidence="4 6" id="KW-0804">Transcription</keyword>
<reference evidence="7" key="1">
    <citation type="submission" date="2021-02" db="EMBL/GenBank/DDBJ databases">
        <authorList>
            <person name="Dougan E. K."/>
            <person name="Rhodes N."/>
            <person name="Thang M."/>
            <person name="Chan C."/>
        </authorList>
    </citation>
    <scope>NUCLEOTIDE SEQUENCE</scope>
</reference>
<comment type="subunit">
    <text evidence="6">Component of the Mediator complex.</text>
</comment>
<gene>
    <name evidence="6" type="primary">MED6</name>
    <name evidence="7" type="ORF">PGLA2088_LOCUS9035</name>
</gene>
<dbReference type="PANTHER" id="PTHR13104">
    <property type="entry name" value="MED-6-RELATED"/>
    <property type="match status" value="1"/>
</dbReference>
<evidence type="ECO:0000256" key="4">
    <source>
        <dbReference type="ARBA" id="ARBA00023163"/>
    </source>
</evidence>
<accession>A0A813IIR7</accession>
<proteinExistence type="inferred from homology"/>
<organism evidence="7 8">
    <name type="scientific">Polarella glacialis</name>
    <name type="common">Dinoflagellate</name>
    <dbReference type="NCBI Taxonomy" id="89957"/>
    <lineage>
        <taxon>Eukaryota</taxon>
        <taxon>Sar</taxon>
        <taxon>Alveolata</taxon>
        <taxon>Dinophyceae</taxon>
        <taxon>Suessiales</taxon>
        <taxon>Suessiaceae</taxon>
        <taxon>Polarella</taxon>
    </lineage>
</organism>
<comment type="caution">
    <text evidence="7">The sequence shown here is derived from an EMBL/GenBank/DDBJ whole genome shotgun (WGS) entry which is preliminary data.</text>
</comment>
<sequence length="222" mass="24708">MEAGGGSSGSADTAADEIAHVSFANVEFLRRYGLNVKNVLEYFYTSPFYLHCGGPSSLNERRRRAGSGEEVRPSGNWHEFTLVHANEDAKDGRVETSIFVIQKVLWREGHEGSVPSEVFYVLSGSIYKAPQIGELFDAAICQAARSADLILRKQLEGVSRKRPRLSLDDSRSGFKDGNSSSNADYGWPEWCLFERKPVPNAWLREALRHSGEASRRVESPRG</sequence>
<comment type="function">
    <text evidence="6">Component of the Mediator complex, a coactivator involved in the regulated transcription of nearly all RNA polymerase II-dependent genes. Mediator functions as a bridge to convey information from gene-specific regulatory proteins to the basal RNA polymerase II transcription machinery. Mediator is recruited to promoters by direct interactions with regulatory proteins and serves as a scaffold for the assembly of a functional preinitiation complex with RNA polymerase II and the general transcription factors.</text>
</comment>
<evidence type="ECO:0000313" key="8">
    <source>
        <dbReference type="Proteomes" id="UP000626109"/>
    </source>
</evidence>
<keyword evidence="3 6" id="KW-0805">Transcription regulation</keyword>
<comment type="similarity">
    <text evidence="2 6">Belongs to the Mediator complex subunit 6 family.</text>
</comment>
<dbReference type="GO" id="GO:0016592">
    <property type="term" value="C:mediator complex"/>
    <property type="evidence" value="ECO:0007669"/>
    <property type="project" value="InterPro"/>
</dbReference>
<evidence type="ECO:0000256" key="3">
    <source>
        <dbReference type="ARBA" id="ARBA00023015"/>
    </source>
</evidence>
<dbReference type="InterPro" id="IPR038566">
    <property type="entry name" value="Mediator_Med6_sf"/>
</dbReference>
<dbReference type="EMBL" id="CAJNNW010009859">
    <property type="protein sequence ID" value="CAE8651377.1"/>
    <property type="molecule type" value="Genomic_DNA"/>
</dbReference>
<evidence type="ECO:0000313" key="7">
    <source>
        <dbReference type="EMBL" id="CAE8651377.1"/>
    </source>
</evidence>
<evidence type="ECO:0000256" key="5">
    <source>
        <dbReference type="ARBA" id="ARBA00023242"/>
    </source>
</evidence>
<keyword evidence="6" id="KW-0010">Activator</keyword>
<dbReference type="Gene3D" id="3.10.450.580">
    <property type="entry name" value="Mediator complex, subunit Med6"/>
    <property type="match status" value="1"/>
</dbReference>
<evidence type="ECO:0000256" key="1">
    <source>
        <dbReference type="ARBA" id="ARBA00004123"/>
    </source>
</evidence>
<dbReference type="Pfam" id="PF04934">
    <property type="entry name" value="Med6"/>
    <property type="match status" value="1"/>
</dbReference>
<dbReference type="Proteomes" id="UP000626109">
    <property type="component" value="Unassembled WGS sequence"/>
</dbReference>
<evidence type="ECO:0000256" key="2">
    <source>
        <dbReference type="ARBA" id="ARBA00007526"/>
    </source>
</evidence>
<comment type="subcellular location">
    <subcellularLocation>
        <location evidence="1 6">Nucleus</location>
    </subcellularLocation>
</comment>
<evidence type="ECO:0000256" key="6">
    <source>
        <dbReference type="RuleBase" id="RU364143"/>
    </source>
</evidence>
<dbReference type="InterPro" id="IPR007018">
    <property type="entry name" value="Mediator_Med6"/>
</dbReference>
<dbReference type="GO" id="GO:0006357">
    <property type="term" value="P:regulation of transcription by RNA polymerase II"/>
    <property type="evidence" value="ECO:0007669"/>
    <property type="project" value="InterPro"/>
</dbReference>
<dbReference type="AlphaFoldDB" id="A0A813IIR7"/>